<dbReference type="STRING" id="445710.ATSB10_25400"/>
<evidence type="ECO:0000256" key="2">
    <source>
        <dbReference type="ARBA" id="ARBA00022617"/>
    </source>
</evidence>
<keyword evidence="5 6" id="KW-0408">Iron</keyword>
<feature type="domain" description="Cytochrome c" evidence="7">
    <location>
        <begin position="117"/>
        <end position="195"/>
    </location>
</feature>
<evidence type="ECO:0000256" key="1">
    <source>
        <dbReference type="ARBA" id="ARBA00022448"/>
    </source>
</evidence>
<dbReference type="InterPro" id="IPR008168">
    <property type="entry name" value="Cyt_C_IC"/>
</dbReference>
<feature type="domain" description="Cytochrome c" evidence="7">
    <location>
        <begin position="204"/>
        <end position="297"/>
    </location>
</feature>
<dbReference type="EMBL" id="CP014841">
    <property type="protein sequence ID" value="AND69994.1"/>
    <property type="molecule type" value="Genomic_DNA"/>
</dbReference>
<dbReference type="InterPro" id="IPR050597">
    <property type="entry name" value="Cytochrome_c_Oxidase_Subunit"/>
</dbReference>
<keyword evidence="9" id="KW-1185">Reference proteome</keyword>
<evidence type="ECO:0000256" key="6">
    <source>
        <dbReference type="PROSITE-ProRule" id="PRU00433"/>
    </source>
</evidence>
<dbReference type="PATRIC" id="fig|445710.3.peg.2535"/>
<proteinExistence type="predicted"/>
<evidence type="ECO:0000313" key="8">
    <source>
        <dbReference type="EMBL" id="AND69994.1"/>
    </source>
</evidence>
<dbReference type="PROSITE" id="PS51007">
    <property type="entry name" value="CYTC"/>
    <property type="match status" value="2"/>
</dbReference>
<accession>A0A160N2W3</accession>
<keyword evidence="2 6" id="KW-0349">Heme</keyword>
<dbReference type="InterPro" id="IPR036909">
    <property type="entry name" value="Cyt_c-like_dom_sf"/>
</dbReference>
<dbReference type="SUPFAM" id="SSF46626">
    <property type="entry name" value="Cytochrome c"/>
    <property type="match status" value="2"/>
</dbReference>
<sequence>MGGERELRALERIRGHGSGLTGQGATGIILQFLPVAREARLAWRQYLQGLSGDKCMSFRLADFRHAVLGATAALIFALSASAVTAQEAKPATAASAAPAAASAPASAPAASAEVKPGDATAGQGKAAVCGACHGMDGNSADPQYPKLAGQHESYIARQLTSFKAGKRQNPIMLGMATPLSEQDMHDIGAYFASQTVRPGVADDAVVKQGETLYREGDPTRGIPACMACHLIDGRGNPGAIYPQLAGQHSQYVEATLKSWHDGTVWGTDAHAQIMPAIAKKLDAKDITALASYIEGLHPVDAGDTAATSAP</sequence>
<dbReference type="AlphaFoldDB" id="A0A160N2W3"/>
<protein>
    <recommendedName>
        <fullName evidence="7">Cytochrome c domain-containing protein</fullName>
    </recommendedName>
</protein>
<keyword evidence="3 6" id="KW-0479">Metal-binding</keyword>
<dbReference type="GO" id="GO:0005506">
    <property type="term" value="F:iron ion binding"/>
    <property type="evidence" value="ECO:0007669"/>
    <property type="project" value="InterPro"/>
</dbReference>
<evidence type="ECO:0000313" key="9">
    <source>
        <dbReference type="Proteomes" id="UP000077255"/>
    </source>
</evidence>
<gene>
    <name evidence="8" type="ORF">ATSB10_25400</name>
</gene>
<reference evidence="8 9" key="1">
    <citation type="submission" date="2016-02" db="EMBL/GenBank/DDBJ databases">
        <title>Complete genome sequencing and analysis of ATSB10, Dyella thiooxydans isolated from rhizosphere soil of sunflower (Helianthus annuus L.).</title>
        <authorList>
            <person name="Lee Y."/>
            <person name="Hwangbo K."/>
            <person name="Chung H."/>
            <person name="Yoo J."/>
            <person name="Kim K.Y."/>
            <person name="Sa T.M."/>
            <person name="Um Y."/>
            <person name="Madhaiyan M."/>
        </authorList>
    </citation>
    <scope>NUCLEOTIDE SEQUENCE [LARGE SCALE GENOMIC DNA]</scope>
    <source>
        <strain evidence="8 9">ATSB10</strain>
    </source>
</reference>
<keyword evidence="4" id="KW-0249">Electron transport</keyword>
<evidence type="ECO:0000256" key="5">
    <source>
        <dbReference type="ARBA" id="ARBA00023004"/>
    </source>
</evidence>
<dbReference type="GO" id="GO:0020037">
    <property type="term" value="F:heme binding"/>
    <property type="evidence" value="ECO:0007669"/>
    <property type="project" value="InterPro"/>
</dbReference>
<keyword evidence="1" id="KW-0813">Transport</keyword>
<organism evidence="8 9">
    <name type="scientific">Dyella thiooxydans</name>
    <dbReference type="NCBI Taxonomy" id="445710"/>
    <lineage>
        <taxon>Bacteria</taxon>
        <taxon>Pseudomonadati</taxon>
        <taxon>Pseudomonadota</taxon>
        <taxon>Gammaproteobacteria</taxon>
        <taxon>Lysobacterales</taxon>
        <taxon>Rhodanobacteraceae</taxon>
        <taxon>Dyella</taxon>
    </lineage>
</organism>
<dbReference type="InterPro" id="IPR009056">
    <property type="entry name" value="Cyt_c-like_dom"/>
</dbReference>
<dbReference type="PRINTS" id="PR00605">
    <property type="entry name" value="CYTCHROMECIC"/>
</dbReference>
<dbReference type="Proteomes" id="UP000077255">
    <property type="component" value="Chromosome"/>
</dbReference>
<dbReference type="GO" id="GO:0009055">
    <property type="term" value="F:electron transfer activity"/>
    <property type="evidence" value="ECO:0007669"/>
    <property type="project" value="InterPro"/>
</dbReference>
<dbReference type="Gene3D" id="1.10.760.10">
    <property type="entry name" value="Cytochrome c-like domain"/>
    <property type="match status" value="2"/>
</dbReference>
<dbReference type="PANTHER" id="PTHR33751">
    <property type="entry name" value="CBB3-TYPE CYTOCHROME C OXIDASE SUBUNIT FIXP"/>
    <property type="match status" value="1"/>
</dbReference>
<evidence type="ECO:0000256" key="4">
    <source>
        <dbReference type="ARBA" id="ARBA00022982"/>
    </source>
</evidence>
<name>A0A160N2W3_9GAMM</name>
<evidence type="ECO:0000256" key="3">
    <source>
        <dbReference type="ARBA" id="ARBA00022723"/>
    </source>
</evidence>
<dbReference type="PANTHER" id="PTHR33751:SF9">
    <property type="entry name" value="CYTOCHROME C4"/>
    <property type="match status" value="1"/>
</dbReference>
<dbReference type="KEGG" id="dtx:ATSB10_25400"/>
<evidence type="ECO:0000259" key="7">
    <source>
        <dbReference type="PROSITE" id="PS51007"/>
    </source>
</evidence>
<dbReference type="Pfam" id="PF00034">
    <property type="entry name" value="Cytochrom_C"/>
    <property type="match status" value="2"/>
</dbReference>